<gene>
    <name evidence="1" type="ORF">A2997_02070</name>
</gene>
<comment type="caution">
    <text evidence="1">The sequence shown here is derived from an EMBL/GenBank/DDBJ whole genome shotgun (WGS) entry which is preliminary data.</text>
</comment>
<dbReference type="Proteomes" id="UP000179448">
    <property type="component" value="Unassembled WGS sequence"/>
</dbReference>
<reference evidence="1 2" key="1">
    <citation type="journal article" date="2016" name="Nat. Commun.">
        <title>Thousands of microbial genomes shed light on interconnected biogeochemical processes in an aquifer system.</title>
        <authorList>
            <person name="Anantharaman K."/>
            <person name="Brown C.T."/>
            <person name="Hug L.A."/>
            <person name="Sharon I."/>
            <person name="Castelle C.J."/>
            <person name="Probst A.J."/>
            <person name="Thomas B.C."/>
            <person name="Singh A."/>
            <person name="Wilkins M.J."/>
            <person name="Karaoz U."/>
            <person name="Brodie E.L."/>
            <person name="Williams K.H."/>
            <person name="Hubbard S.S."/>
            <person name="Banfield J.F."/>
        </authorList>
    </citation>
    <scope>NUCLEOTIDE SEQUENCE [LARGE SCALE GENOMIC DNA]</scope>
</reference>
<dbReference type="EMBL" id="MFUQ01000013">
    <property type="protein sequence ID" value="OGI83728.1"/>
    <property type="molecule type" value="Genomic_DNA"/>
</dbReference>
<name>A0A1F6WPB4_9BACT</name>
<dbReference type="STRING" id="1801766.A2997_02070"/>
<accession>A0A1F6WPB4</accession>
<evidence type="ECO:0000313" key="1">
    <source>
        <dbReference type="EMBL" id="OGI83728.1"/>
    </source>
</evidence>
<proteinExistence type="predicted"/>
<dbReference type="AlphaFoldDB" id="A0A1F6WPB4"/>
<protein>
    <submittedName>
        <fullName evidence="1">Uncharacterized protein</fullName>
    </submittedName>
</protein>
<evidence type="ECO:0000313" key="2">
    <source>
        <dbReference type="Proteomes" id="UP000179448"/>
    </source>
</evidence>
<organism evidence="1 2">
    <name type="scientific">Candidatus Nomurabacteria bacterium RIFCSPLOWO2_01_FULL_36_10b</name>
    <dbReference type="NCBI Taxonomy" id="1801766"/>
    <lineage>
        <taxon>Bacteria</taxon>
        <taxon>Candidatus Nomuraibacteriota</taxon>
    </lineage>
</organism>
<sequence>MEKSQSPIGVVNSAINKANALIHAGRNSSPALIRYRAERNKEIINIFEGKLSVSENVQLEYLKLLTERLLELEK</sequence>